<evidence type="ECO:0000313" key="2">
    <source>
        <dbReference type="EMBL" id="CAE8615062.1"/>
    </source>
</evidence>
<feature type="region of interest" description="Disordered" evidence="1">
    <location>
        <begin position="219"/>
        <end position="296"/>
    </location>
</feature>
<accession>A0A813FLK8</accession>
<feature type="compositionally biased region" description="Polar residues" evidence="1">
    <location>
        <begin position="237"/>
        <end position="261"/>
    </location>
</feature>
<gene>
    <name evidence="2" type="ORF">PGLA1383_LOCUS32779</name>
</gene>
<dbReference type="AlphaFoldDB" id="A0A813FLK8"/>
<sequence>MATVVPGSWHMPSSGSPRPAVAEAPRANDHFVEQTAGDGEAQFIKLNDWLSDEVIRGFLMQFPPHQRVEVARCACRIGVHCLGGWNAGGQPWTLEVLLSTAGGLNPGSPVAANGALGLSSTGTSASTPAAGTEDLDGSSRKTSKSSPERGLRASGGEPANVQRRSRGAENLAAQPWAAPRMAAQDEHVVYKPEMGQYAVAEAPTHPSWCAEPGTVVRTASPVSTEGRATVPEATLRTPPQQLRGTLHQRGTSASRSSQVPTRNGVPLRCAAESKPGATPWSADLRPQDSASSLSEAAARRQCATTKSFVAGGAAAAAARVAARRSGAAAPTVGTRVRAEGRTQAAVTPSRGRTPAAPVAGSRRTLRSPASSTASRDARDGGSVSVSGDERGSSPTSPSTPRRGSRAGQVELSSRVVAALTSSVAARGSGAPPPRVAARRSNGGGVAPVTRRTRRDPEVAADPRVDT</sequence>
<feature type="region of interest" description="Disordered" evidence="1">
    <location>
        <begin position="324"/>
        <end position="466"/>
    </location>
</feature>
<evidence type="ECO:0000256" key="1">
    <source>
        <dbReference type="SAM" id="MobiDB-lite"/>
    </source>
</evidence>
<dbReference type="Proteomes" id="UP000654075">
    <property type="component" value="Unassembled WGS sequence"/>
</dbReference>
<organism evidence="2 3">
    <name type="scientific">Polarella glacialis</name>
    <name type="common">Dinoflagellate</name>
    <dbReference type="NCBI Taxonomy" id="89957"/>
    <lineage>
        <taxon>Eukaryota</taxon>
        <taxon>Sar</taxon>
        <taxon>Alveolata</taxon>
        <taxon>Dinophyceae</taxon>
        <taxon>Suessiales</taxon>
        <taxon>Suessiaceae</taxon>
        <taxon>Polarella</taxon>
    </lineage>
</organism>
<dbReference type="EMBL" id="CAJNNV010025553">
    <property type="protein sequence ID" value="CAE8615062.1"/>
    <property type="molecule type" value="Genomic_DNA"/>
</dbReference>
<feature type="compositionally biased region" description="Low complexity" evidence="1">
    <location>
        <begin position="120"/>
        <end position="132"/>
    </location>
</feature>
<feature type="region of interest" description="Disordered" evidence="1">
    <location>
        <begin position="1"/>
        <end position="22"/>
    </location>
</feature>
<proteinExistence type="predicted"/>
<feature type="region of interest" description="Disordered" evidence="1">
    <location>
        <begin position="120"/>
        <end position="173"/>
    </location>
</feature>
<name>A0A813FLK8_POLGL</name>
<dbReference type="OrthoDB" id="406273at2759"/>
<feature type="compositionally biased region" description="Basic and acidic residues" evidence="1">
    <location>
        <begin position="454"/>
        <end position="466"/>
    </location>
</feature>
<reference evidence="2" key="1">
    <citation type="submission" date="2021-02" db="EMBL/GenBank/DDBJ databases">
        <authorList>
            <person name="Dougan E. K."/>
            <person name="Rhodes N."/>
            <person name="Thang M."/>
            <person name="Chan C."/>
        </authorList>
    </citation>
    <scope>NUCLEOTIDE SEQUENCE</scope>
</reference>
<keyword evidence="3" id="KW-1185">Reference proteome</keyword>
<protein>
    <submittedName>
        <fullName evidence="2">Uncharacterized protein</fullName>
    </submittedName>
</protein>
<feature type="compositionally biased region" description="Low complexity" evidence="1">
    <location>
        <begin position="392"/>
        <end position="401"/>
    </location>
</feature>
<evidence type="ECO:0000313" key="3">
    <source>
        <dbReference type="Proteomes" id="UP000654075"/>
    </source>
</evidence>
<comment type="caution">
    <text evidence="2">The sequence shown here is derived from an EMBL/GenBank/DDBJ whole genome shotgun (WGS) entry which is preliminary data.</text>
</comment>